<accession>A0A411YCP2</accession>
<dbReference type="InterPro" id="IPR013384">
    <property type="entry name" value="Flagell_FlgL"/>
</dbReference>
<organism evidence="7 8">
    <name type="scientific">Egibacter rhizosphaerae</name>
    <dbReference type="NCBI Taxonomy" id="1670831"/>
    <lineage>
        <taxon>Bacteria</taxon>
        <taxon>Bacillati</taxon>
        <taxon>Actinomycetota</taxon>
        <taxon>Nitriliruptoria</taxon>
        <taxon>Egibacterales</taxon>
        <taxon>Egibacteraceae</taxon>
        <taxon>Egibacter</taxon>
    </lineage>
</organism>
<evidence type="ECO:0000259" key="5">
    <source>
        <dbReference type="Pfam" id="PF00669"/>
    </source>
</evidence>
<dbReference type="NCBIfam" id="TIGR02550">
    <property type="entry name" value="flagell_flgL"/>
    <property type="match status" value="1"/>
</dbReference>
<dbReference type="SUPFAM" id="SSF64518">
    <property type="entry name" value="Phase 1 flagellin"/>
    <property type="match status" value="1"/>
</dbReference>
<evidence type="ECO:0000256" key="3">
    <source>
        <dbReference type="ARBA" id="ARBA00023143"/>
    </source>
</evidence>
<dbReference type="PANTHER" id="PTHR42792">
    <property type="entry name" value="FLAGELLIN"/>
    <property type="match status" value="1"/>
</dbReference>
<dbReference type="Pfam" id="PF00669">
    <property type="entry name" value="Flagellin_N"/>
    <property type="match status" value="1"/>
</dbReference>
<evidence type="ECO:0000313" key="8">
    <source>
        <dbReference type="Proteomes" id="UP000291469"/>
    </source>
</evidence>
<feature type="region of interest" description="Disordered" evidence="4">
    <location>
        <begin position="30"/>
        <end position="49"/>
    </location>
</feature>
<dbReference type="PANTHER" id="PTHR42792:SF1">
    <property type="entry name" value="FLAGELLAR HOOK-ASSOCIATED PROTEIN 3"/>
    <property type="match status" value="1"/>
</dbReference>
<dbReference type="InterPro" id="IPR001492">
    <property type="entry name" value="Flagellin"/>
</dbReference>
<dbReference type="GO" id="GO:0009424">
    <property type="term" value="C:bacterial-type flagellum hook"/>
    <property type="evidence" value="ECO:0007669"/>
    <property type="project" value="InterPro"/>
</dbReference>
<dbReference type="RefSeq" id="WP_131153929.1">
    <property type="nucleotide sequence ID" value="NZ_CP036402.1"/>
</dbReference>
<dbReference type="Pfam" id="PF00700">
    <property type="entry name" value="Flagellin_C"/>
    <property type="match status" value="1"/>
</dbReference>
<name>A0A411YCP2_9ACTN</name>
<evidence type="ECO:0000256" key="1">
    <source>
        <dbReference type="ARBA" id="ARBA00004365"/>
    </source>
</evidence>
<sequence length="299" mass="33179">MRVTSEMVVNQSVQRLSNRISEYEQVQSRLATGKDVQKPSDDPARANRGLSLRASEKSRVQEARNAEDAMSWLNVTDSQLQNTMDKVQRARELTVQGANQSGQQSRDAIAAEIESLRDELVEIGNEKLRGKHLFGGYTEGPAVERADAEDEDYAFRGNDDDGNPHEITRRVGEGERVRINVTAQEAFGNEDDNLFADLDRLVERLRGDGDVGASLSDLDRAQERISSALASTGARTNRVESALDRSDDMLFHIRDELSQVEDTDYAEAVMELQLQDMGLQSTLQALGRALPPSLAGFLR</sequence>
<feature type="domain" description="Flagellin C-terminal" evidence="6">
    <location>
        <begin position="218"/>
        <end position="289"/>
    </location>
</feature>
<dbReference type="GO" id="GO:0071973">
    <property type="term" value="P:bacterial-type flagellum-dependent cell motility"/>
    <property type="evidence" value="ECO:0007669"/>
    <property type="project" value="InterPro"/>
</dbReference>
<reference evidence="7 8" key="1">
    <citation type="submission" date="2019-01" db="EMBL/GenBank/DDBJ databases">
        <title>Egibacter rhizosphaerae EGI 80759T.</title>
        <authorList>
            <person name="Chen D.-D."/>
            <person name="Tian Y."/>
            <person name="Jiao J.-Y."/>
            <person name="Zhang X.-T."/>
            <person name="Zhang Y.-G."/>
            <person name="Zhang Y."/>
            <person name="Xiao M."/>
            <person name="Shu W.-S."/>
            <person name="Li W.-J."/>
        </authorList>
    </citation>
    <scope>NUCLEOTIDE SEQUENCE [LARGE SCALE GENOMIC DNA]</scope>
    <source>
        <strain evidence="7 8">EGI 80759</strain>
    </source>
</reference>
<dbReference type="OrthoDB" id="9758307at2"/>
<keyword evidence="7" id="KW-0966">Cell projection</keyword>
<evidence type="ECO:0000313" key="7">
    <source>
        <dbReference type="EMBL" id="QBI18932.1"/>
    </source>
</evidence>
<dbReference type="GO" id="GO:0005198">
    <property type="term" value="F:structural molecule activity"/>
    <property type="evidence" value="ECO:0007669"/>
    <property type="project" value="InterPro"/>
</dbReference>
<dbReference type="Gene3D" id="1.20.1330.10">
    <property type="entry name" value="f41 fragment of flagellin, N-terminal domain"/>
    <property type="match status" value="1"/>
</dbReference>
<evidence type="ECO:0000256" key="2">
    <source>
        <dbReference type="ARBA" id="ARBA00005709"/>
    </source>
</evidence>
<keyword evidence="7" id="KW-0969">Cilium</keyword>
<feature type="domain" description="Flagellin N-terminal" evidence="5">
    <location>
        <begin position="7"/>
        <end position="136"/>
    </location>
</feature>
<keyword evidence="3" id="KW-0975">Bacterial flagellum</keyword>
<proteinExistence type="inferred from homology"/>
<keyword evidence="8" id="KW-1185">Reference proteome</keyword>
<dbReference type="InterPro" id="IPR046358">
    <property type="entry name" value="Flagellin_C"/>
</dbReference>
<dbReference type="InterPro" id="IPR001029">
    <property type="entry name" value="Flagellin_N"/>
</dbReference>
<comment type="similarity">
    <text evidence="2">Belongs to the bacterial flagellin family.</text>
</comment>
<dbReference type="KEGG" id="erz:ER308_04820"/>
<evidence type="ECO:0000256" key="4">
    <source>
        <dbReference type="SAM" id="MobiDB-lite"/>
    </source>
</evidence>
<dbReference type="Proteomes" id="UP000291469">
    <property type="component" value="Chromosome"/>
</dbReference>
<evidence type="ECO:0000259" key="6">
    <source>
        <dbReference type="Pfam" id="PF00700"/>
    </source>
</evidence>
<dbReference type="AlphaFoldDB" id="A0A411YCP2"/>
<gene>
    <name evidence="7" type="primary">flgL</name>
    <name evidence="7" type="ORF">ER308_04820</name>
</gene>
<keyword evidence="7" id="KW-0282">Flagellum</keyword>
<protein>
    <submittedName>
        <fullName evidence="7">Flagellar hook-associated protein 3</fullName>
    </submittedName>
</protein>
<feature type="compositionally biased region" description="Basic and acidic residues" evidence="4">
    <location>
        <begin position="35"/>
        <end position="45"/>
    </location>
</feature>
<comment type="subcellular location">
    <subcellularLocation>
        <location evidence="1">Bacterial flagellum</location>
    </subcellularLocation>
</comment>
<dbReference type="EMBL" id="CP036402">
    <property type="protein sequence ID" value="QBI18932.1"/>
    <property type="molecule type" value="Genomic_DNA"/>
</dbReference>